<sequence length="439" mass="48895">MRRLAALGCLLLTLFLTGCTGETFTPNADVKPAGSELTVWFVSDLHLLSEELTDYSPEFLTMIARGDGKTAHYSQEIGQALVWQITSLPEEERPDVLLAAGDLTFNGEKLSHETVAGLFEEIEAAGVPVLTLPGNHDVNNGMAYRYTGNTAEPTETVTAQEFREIYRAYGWEDSLLRDTVSMSYVWEPAEDLWIIAIDGNTDSHSGWVDDETLAWLDKVLTQAEEEGKAVLTFSHQNLVRHNARFPFGYTFGNAMTVRELMADHGVNLNLSGHIHIQHIGEFDGLHEVTTSALSIAENHIGVVEIDPERNASYQIRELDAAGYARQAGLTSPDLLDFGTYSRNYFRENSMRTMGEKLDAMGVSEADRELMLEAAGEFNLRYFTGRTVDYQEELAALPGYALWNELPDGMGDYFAFILDSEKKDETQGDFGSLWLKGENT</sequence>
<accession>A0ABS2GNJ5</accession>
<dbReference type="PANTHER" id="PTHR42988:SF2">
    <property type="entry name" value="CYCLIC NUCLEOTIDE PHOSPHODIESTERASE CBUA0032-RELATED"/>
    <property type="match status" value="1"/>
</dbReference>
<dbReference type="SUPFAM" id="SSF56300">
    <property type="entry name" value="Metallo-dependent phosphatases"/>
    <property type="match status" value="1"/>
</dbReference>
<keyword evidence="1" id="KW-0479">Metal-binding</keyword>
<dbReference type="PROSITE" id="PS51257">
    <property type="entry name" value="PROKAR_LIPOPROTEIN"/>
    <property type="match status" value="1"/>
</dbReference>
<feature type="chain" id="PRO_5045442503" evidence="5">
    <location>
        <begin position="21"/>
        <end position="439"/>
    </location>
</feature>
<gene>
    <name evidence="8" type="ORF">H9X81_09925</name>
</gene>
<evidence type="ECO:0000313" key="8">
    <source>
        <dbReference type="EMBL" id="MBM6924002.1"/>
    </source>
</evidence>
<feature type="domain" description="Calcineurin-like phosphoesterase" evidence="6">
    <location>
        <begin position="38"/>
        <end position="276"/>
    </location>
</feature>
<evidence type="ECO:0000256" key="1">
    <source>
        <dbReference type="ARBA" id="ARBA00022723"/>
    </source>
</evidence>
<protein>
    <submittedName>
        <fullName evidence="8">Metallophosphoesterase</fullName>
    </submittedName>
</protein>
<dbReference type="Pfam" id="PF00149">
    <property type="entry name" value="Metallophos"/>
    <property type="match status" value="1"/>
</dbReference>
<evidence type="ECO:0000259" key="6">
    <source>
        <dbReference type="Pfam" id="PF00149"/>
    </source>
</evidence>
<dbReference type="PANTHER" id="PTHR42988">
    <property type="entry name" value="PHOSPHOHYDROLASE"/>
    <property type="match status" value="1"/>
</dbReference>
<evidence type="ECO:0000256" key="3">
    <source>
        <dbReference type="ARBA" id="ARBA00023004"/>
    </source>
</evidence>
<keyword evidence="2" id="KW-0378">Hydrolase</keyword>
<dbReference type="InterPro" id="IPR029052">
    <property type="entry name" value="Metallo-depent_PP-like"/>
</dbReference>
<keyword evidence="9" id="KW-1185">Reference proteome</keyword>
<evidence type="ECO:0000256" key="4">
    <source>
        <dbReference type="ARBA" id="ARBA00025742"/>
    </source>
</evidence>
<name>A0ABS2GNJ5_9FIRM</name>
<proteinExistence type="inferred from homology"/>
<dbReference type="Pfam" id="PF17839">
    <property type="entry name" value="CNP_C_terminal"/>
    <property type="match status" value="1"/>
</dbReference>
<comment type="caution">
    <text evidence="8">The sequence shown here is derived from an EMBL/GenBank/DDBJ whole genome shotgun (WGS) entry which is preliminary data.</text>
</comment>
<dbReference type="RefSeq" id="WP_204721615.1">
    <property type="nucleotide sequence ID" value="NZ_JACSNR010000009.1"/>
</dbReference>
<evidence type="ECO:0000256" key="5">
    <source>
        <dbReference type="SAM" id="SignalP"/>
    </source>
</evidence>
<dbReference type="Gene3D" id="1.10.246.180">
    <property type="match status" value="1"/>
</dbReference>
<dbReference type="EMBL" id="JACSNR010000009">
    <property type="protein sequence ID" value="MBM6924002.1"/>
    <property type="molecule type" value="Genomic_DNA"/>
</dbReference>
<dbReference type="InterPro" id="IPR040869">
    <property type="entry name" value="CNP_C"/>
</dbReference>
<comment type="similarity">
    <text evidence="4">Belongs to the cyclic nucleotide phosphodiesterase class-III family.</text>
</comment>
<organism evidence="8 9">
    <name type="scientific">Hydrogenoanaerobacterium saccharovorans</name>
    <dbReference type="NCBI Taxonomy" id="474960"/>
    <lineage>
        <taxon>Bacteria</taxon>
        <taxon>Bacillati</taxon>
        <taxon>Bacillota</taxon>
        <taxon>Clostridia</taxon>
        <taxon>Eubacteriales</taxon>
        <taxon>Oscillospiraceae</taxon>
        <taxon>Hydrogenoanaerobacterium</taxon>
    </lineage>
</organism>
<keyword evidence="3" id="KW-0408">Iron</keyword>
<evidence type="ECO:0000256" key="2">
    <source>
        <dbReference type="ARBA" id="ARBA00022801"/>
    </source>
</evidence>
<dbReference type="Proteomes" id="UP000724149">
    <property type="component" value="Unassembled WGS sequence"/>
</dbReference>
<feature type="signal peptide" evidence="5">
    <location>
        <begin position="1"/>
        <end position="20"/>
    </location>
</feature>
<evidence type="ECO:0000313" key="9">
    <source>
        <dbReference type="Proteomes" id="UP000724149"/>
    </source>
</evidence>
<dbReference type="InterPro" id="IPR004843">
    <property type="entry name" value="Calcineurin-like_PHP"/>
</dbReference>
<dbReference type="Gene3D" id="3.60.21.10">
    <property type="match status" value="1"/>
</dbReference>
<evidence type="ECO:0000259" key="7">
    <source>
        <dbReference type="Pfam" id="PF17839"/>
    </source>
</evidence>
<feature type="domain" description="Cyclic nucleotide phosphodiesterase C-terminal" evidence="7">
    <location>
        <begin position="319"/>
        <end position="423"/>
    </location>
</feature>
<reference evidence="8 9" key="1">
    <citation type="journal article" date="2021" name="Sci. Rep.">
        <title>The distribution of antibiotic resistance genes in chicken gut microbiota commensals.</title>
        <authorList>
            <person name="Juricova H."/>
            <person name="Matiasovicova J."/>
            <person name="Kubasova T."/>
            <person name="Cejkova D."/>
            <person name="Rychlik I."/>
        </authorList>
    </citation>
    <scope>NUCLEOTIDE SEQUENCE [LARGE SCALE GENOMIC DNA]</scope>
    <source>
        <strain evidence="8 9">An564</strain>
    </source>
</reference>
<dbReference type="InterPro" id="IPR050884">
    <property type="entry name" value="CNP_phosphodiesterase-III"/>
</dbReference>
<keyword evidence="5" id="KW-0732">Signal</keyword>